<gene>
    <name evidence="4" type="ORF">JYB88_11240</name>
</gene>
<name>A0A975AJ94_9GAMM</name>
<evidence type="ECO:0000313" key="5">
    <source>
        <dbReference type="Proteomes" id="UP000663281"/>
    </source>
</evidence>
<dbReference type="Proteomes" id="UP000663281">
    <property type="component" value="Chromosome"/>
</dbReference>
<dbReference type="EMBL" id="CP071504">
    <property type="protein sequence ID" value="QSX28845.1"/>
    <property type="molecule type" value="Genomic_DNA"/>
</dbReference>
<feature type="chain" id="PRO_5037055938" evidence="2">
    <location>
        <begin position="21"/>
        <end position="538"/>
    </location>
</feature>
<keyword evidence="5" id="KW-1185">Reference proteome</keyword>
<dbReference type="KEGG" id="scyp:JYB88_11240"/>
<protein>
    <submittedName>
        <fullName evidence="4">Protein BatD</fullName>
    </submittedName>
</protein>
<accession>A0A975AJ94</accession>
<organism evidence="4 5">
    <name type="scientific">Shewanella cyperi</name>
    <dbReference type="NCBI Taxonomy" id="2814292"/>
    <lineage>
        <taxon>Bacteria</taxon>
        <taxon>Pseudomonadati</taxon>
        <taxon>Pseudomonadota</taxon>
        <taxon>Gammaproteobacteria</taxon>
        <taxon>Alteromonadales</taxon>
        <taxon>Shewanellaceae</taxon>
        <taxon>Shewanella</taxon>
    </lineage>
</organism>
<dbReference type="RefSeq" id="WP_207324181.1">
    <property type="nucleotide sequence ID" value="NZ_CP071504.1"/>
</dbReference>
<evidence type="ECO:0000259" key="3">
    <source>
        <dbReference type="Pfam" id="PF25607"/>
    </source>
</evidence>
<keyword evidence="2" id="KW-0732">Signal</keyword>
<dbReference type="PANTHER" id="PTHR40940">
    <property type="entry name" value="PROTEIN BATD-RELATED"/>
    <property type="match status" value="1"/>
</dbReference>
<keyword evidence="1" id="KW-0472">Membrane</keyword>
<feature type="transmembrane region" description="Helical" evidence="1">
    <location>
        <begin position="405"/>
        <end position="425"/>
    </location>
</feature>
<evidence type="ECO:0000313" key="4">
    <source>
        <dbReference type="EMBL" id="QSX28845.1"/>
    </source>
</evidence>
<dbReference type="Pfam" id="PF13584">
    <property type="entry name" value="BatD"/>
    <property type="match status" value="1"/>
</dbReference>
<dbReference type="InterPro" id="IPR057699">
    <property type="entry name" value="DUF7939"/>
</dbReference>
<evidence type="ECO:0000256" key="2">
    <source>
        <dbReference type="SAM" id="SignalP"/>
    </source>
</evidence>
<evidence type="ECO:0000256" key="1">
    <source>
        <dbReference type="SAM" id="Phobius"/>
    </source>
</evidence>
<proteinExistence type="predicted"/>
<dbReference type="AlphaFoldDB" id="A0A975AJ94"/>
<keyword evidence="1" id="KW-1133">Transmembrane helix</keyword>
<feature type="signal peptide" evidence="2">
    <location>
        <begin position="1"/>
        <end position="20"/>
    </location>
</feature>
<sequence length="538" mass="57874">MVRIAFALLLTTLATAPAWALSKLEATVDKNPVAQDEYLVLSISADDEIDAGKLDTSALLKDFIVGRTSISRSTQMLNFDTHRETRWQILLAAKQPGELTIPAFSLDGISSEPIKLTVLAADAEPVKMKNLYMETSLSTSEAYVGQLITYKVKLFLAQELQRGVLSAPVLEGAQIKQLGEDKDGTEIVDGRRLRVIERTYGIIADKAGEQALRGARFEGDVLVEAPRRGGMFSFNESRPIQAKAEDSSLKVLPLPAGFDPKGFVSDLALLKDNFTEDKQEFEVGAPISRTVTLVASNTDETSLPELELPLPASLKSYPEKPQRQTFMRNGRLVSQISLTQAIVPTAPGTYTLPKVEVPWWNPRLRRQELAVLPARTIEVTGAVPAPVAVAATTTPAVQTGGAAGYWPYLTGLFAIAWLLTLGLWWQNRKKTSEPELQQSTSEVLSADLTGLRRACAGTDGGAMLNALCSYMAAEGHSGRLVDIAGLSPELAKAIAQIQQAAYARGAHGVNGDALLQAVLALPKAASARQAPALGPLNP</sequence>
<feature type="domain" description="DUF7939" evidence="3">
    <location>
        <begin position="448"/>
        <end position="524"/>
    </location>
</feature>
<keyword evidence="1" id="KW-0812">Transmembrane</keyword>
<dbReference type="InterPro" id="IPR025738">
    <property type="entry name" value="BatD"/>
</dbReference>
<dbReference type="Pfam" id="PF25607">
    <property type="entry name" value="DUF7939"/>
    <property type="match status" value="1"/>
</dbReference>
<dbReference type="PANTHER" id="PTHR40940:SF1">
    <property type="entry name" value="PROTEIN BATD"/>
    <property type="match status" value="1"/>
</dbReference>
<reference evidence="4 5" key="1">
    <citation type="submission" date="2021-03" db="EMBL/GenBank/DDBJ databases">
        <title>Novel species identification of genus Shewanella.</title>
        <authorList>
            <person name="Liu G."/>
            <person name="Zhang Q."/>
        </authorList>
    </citation>
    <scope>NUCLEOTIDE SEQUENCE [LARGE SCALE GENOMIC DNA]</scope>
    <source>
        <strain evidence="4 5">FJAT-53726</strain>
    </source>
</reference>